<organism evidence="1 2">
    <name type="scientific">Caerostris darwini</name>
    <dbReference type="NCBI Taxonomy" id="1538125"/>
    <lineage>
        <taxon>Eukaryota</taxon>
        <taxon>Metazoa</taxon>
        <taxon>Ecdysozoa</taxon>
        <taxon>Arthropoda</taxon>
        <taxon>Chelicerata</taxon>
        <taxon>Arachnida</taxon>
        <taxon>Araneae</taxon>
        <taxon>Araneomorphae</taxon>
        <taxon>Entelegynae</taxon>
        <taxon>Araneoidea</taxon>
        <taxon>Araneidae</taxon>
        <taxon>Caerostris</taxon>
    </lineage>
</organism>
<dbReference type="Proteomes" id="UP001054837">
    <property type="component" value="Unassembled WGS sequence"/>
</dbReference>
<comment type="caution">
    <text evidence="1">The sequence shown here is derived from an EMBL/GenBank/DDBJ whole genome shotgun (WGS) entry which is preliminary data.</text>
</comment>
<evidence type="ECO:0000313" key="1">
    <source>
        <dbReference type="EMBL" id="GIY80919.1"/>
    </source>
</evidence>
<protein>
    <submittedName>
        <fullName evidence="1">Uncharacterized protein</fullName>
    </submittedName>
</protein>
<evidence type="ECO:0000313" key="2">
    <source>
        <dbReference type="Proteomes" id="UP001054837"/>
    </source>
</evidence>
<keyword evidence="2" id="KW-1185">Reference proteome</keyword>
<dbReference type="EMBL" id="BPLQ01014566">
    <property type="protein sequence ID" value="GIY80919.1"/>
    <property type="molecule type" value="Genomic_DNA"/>
</dbReference>
<reference evidence="1 2" key="1">
    <citation type="submission" date="2021-06" db="EMBL/GenBank/DDBJ databases">
        <title>Caerostris darwini draft genome.</title>
        <authorList>
            <person name="Kono N."/>
            <person name="Arakawa K."/>
        </authorList>
    </citation>
    <scope>NUCLEOTIDE SEQUENCE [LARGE SCALE GENOMIC DNA]</scope>
</reference>
<accession>A0AAV4WFD1</accession>
<dbReference type="AlphaFoldDB" id="A0AAV4WFD1"/>
<gene>
    <name evidence="1" type="primary">RF55_17253</name>
    <name evidence="1" type="ORF">CDAR_70691</name>
</gene>
<name>A0AAV4WFD1_9ARAC</name>
<proteinExistence type="predicted"/>
<sequence>MKTHSTYIVRPVSWCKWRKSEVEGTLETFEHPPAQDDEAQEVSKPIYEDLTADDLLERCLGSNTQNNNESFISCVWQLAPKHQFAGKKKLSDAACTFNEGFTAILNIMDVMGIIIVLQGQ</sequence>